<organism evidence="2 3">
    <name type="scientific">Mya arenaria</name>
    <name type="common">Soft-shell clam</name>
    <dbReference type="NCBI Taxonomy" id="6604"/>
    <lineage>
        <taxon>Eukaryota</taxon>
        <taxon>Metazoa</taxon>
        <taxon>Spiralia</taxon>
        <taxon>Lophotrochozoa</taxon>
        <taxon>Mollusca</taxon>
        <taxon>Bivalvia</taxon>
        <taxon>Autobranchia</taxon>
        <taxon>Heteroconchia</taxon>
        <taxon>Euheterodonta</taxon>
        <taxon>Imparidentia</taxon>
        <taxon>Neoheterodontei</taxon>
        <taxon>Myida</taxon>
        <taxon>Myoidea</taxon>
        <taxon>Myidae</taxon>
        <taxon>Mya</taxon>
    </lineage>
</organism>
<protein>
    <submittedName>
        <fullName evidence="2">Uncharacterized protein</fullName>
    </submittedName>
</protein>
<dbReference type="Proteomes" id="UP001164746">
    <property type="component" value="Chromosome 1"/>
</dbReference>
<accession>A0ABY7DFS0</accession>
<evidence type="ECO:0000256" key="1">
    <source>
        <dbReference type="SAM" id="MobiDB-lite"/>
    </source>
</evidence>
<proteinExistence type="predicted"/>
<sequence>MINETAIPLGCQSSCPNLLVTMVNKFNDSDPCGFIVSKECILNYLVECSNDTVRLNIANQRGGQSDIQNPGDNQSESSIQRRRNGLIEINRLLEKETYKYPGTNFA</sequence>
<feature type="compositionally biased region" description="Polar residues" evidence="1">
    <location>
        <begin position="61"/>
        <end position="78"/>
    </location>
</feature>
<evidence type="ECO:0000313" key="2">
    <source>
        <dbReference type="EMBL" id="WAQ93860.1"/>
    </source>
</evidence>
<reference evidence="2" key="1">
    <citation type="submission" date="2022-11" db="EMBL/GenBank/DDBJ databases">
        <title>Centuries of genome instability and evolution in soft-shell clam transmissible cancer (bioRxiv).</title>
        <authorList>
            <person name="Hart S.F.M."/>
            <person name="Yonemitsu M.A."/>
            <person name="Giersch R.M."/>
            <person name="Beal B.F."/>
            <person name="Arriagada G."/>
            <person name="Davis B.W."/>
            <person name="Ostrander E.A."/>
            <person name="Goff S.P."/>
            <person name="Metzger M.J."/>
        </authorList>
    </citation>
    <scope>NUCLEOTIDE SEQUENCE</scope>
    <source>
        <strain evidence="2">MELC-2E11</strain>
        <tissue evidence="2">Siphon/mantle</tissue>
    </source>
</reference>
<name>A0ABY7DFS0_MYAAR</name>
<feature type="region of interest" description="Disordered" evidence="1">
    <location>
        <begin position="61"/>
        <end position="80"/>
    </location>
</feature>
<gene>
    <name evidence="2" type="ORF">MAR_006331</name>
</gene>
<keyword evidence="3" id="KW-1185">Reference proteome</keyword>
<evidence type="ECO:0000313" key="3">
    <source>
        <dbReference type="Proteomes" id="UP001164746"/>
    </source>
</evidence>
<dbReference type="EMBL" id="CP111012">
    <property type="protein sequence ID" value="WAQ93860.1"/>
    <property type="molecule type" value="Genomic_DNA"/>
</dbReference>